<dbReference type="OrthoDB" id="7258604at2"/>
<feature type="transmembrane region" description="Helical" evidence="1">
    <location>
        <begin position="177"/>
        <end position="195"/>
    </location>
</feature>
<evidence type="ECO:0000313" key="3">
    <source>
        <dbReference type="Proteomes" id="UP000266273"/>
    </source>
</evidence>
<dbReference type="RefSeq" id="WP_119062330.1">
    <property type="nucleotide sequence ID" value="NZ_QXDF01000003.1"/>
</dbReference>
<evidence type="ECO:0000256" key="1">
    <source>
        <dbReference type="SAM" id="Phobius"/>
    </source>
</evidence>
<gene>
    <name evidence="2" type="ORF">BXY53_2545</name>
</gene>
<proteinExistence type="predicted"/>
<feature type="transmembrane region" description="Helical" evidence="1">
    <location>
        <begin position="44"/>
        <end position="65"/>
    </location>
</feature>
<keyword evidence="1" id="KW-1133">Transmembrane helix</keyword>
<keyword evidence="1" id="KW-0812">Transmembrane</keyword>
<dbReference type="Proteomes" id="UP000266273">
    <property type="component" value="Unassembled WGS sequence"/>
</dbReference>
<dbReference type="EMBL" id="QXDF01000003">
    <property type="protein sequence ID" value="RIA47464.1"/>
    <property type="molecule type" value="Genomic_DNA"/>
</dbReference>
<sequence>MVFDTLRKSLQSRLQSAADQGEMLLERLATAEVDAAIHAWLRDFLLHIVVFIALLALAQWAGGAIEDRETRLLVTTTLILAIYGYGAWLVITGLWAWREIAAVWLTTRQGPVGLARFYLYGRIHQQLRETFTGPDGRNTAMGGLLLQALRLIDAPRAWDGIAYRLADRLAPRLAQHAFARVLSIFAPVAFAWLYYRFIVFPEIVRAGSGIGPWDALLYPFAALIDAVTGTSLRESLTG</sequence>
<feature type="transmembrane region" description="Helical" evidence="1">
    <location>
        <begin position="72"/>
        <end position="97"/>
    </location>
</feature>
<evidence type="ECO:0000313" key="2">
    <source>
        <dbReference type="EMBL" id="RIA47464.1"/>
    </source>
</evidence>
<dbReference type="AlphaFoldDB" id="A0A397PN47"/>
<name>A0A397PN47_9HYPH</name>
<keyword evidence="3" id="KW-1185">Reference proteome</keyword>
<keyword evidence="1" id="KW-0472">Membrane</keyword>
<organism evidence="2 3">
    <name type="scientific">Dichotomicrobium thermohalophilum</name>
    <dbReference type="NCBI Taxonomy" id="933063"/>
    <lineage>
        <taxon>Bacteria</taxon>
        <taxon>Pseudomonadati</taxon>
        <taxon>Pseudomonadota</taxon>
        <taxon>Alphaproteobacteria</taxon>
        <taxon>Hyphomicrobiales</taxon>
        <taxon>Hyphomicrobiaceae</taxon>
        <taxon>Dichotomicrobium</taxon>
    </lineage>
</organism>
<comment type="caution">
    <text evidence="2">The sequence shown here is derived from an EMBL/GenBank/DDBJ whole genome shotgun (WGS) entry which is preliminary data.</text>
</comment>
<reference evidence="2 3" key="1">
    <citation type="submission" date="2018-08" db="EMBL/GenBank/DDBJ databases">
        <title>Genomic Encyclopedia of Archaeal and Bacterial Type Strains, Phase II (KMG-II): from individual species to whole genera.</title>
        <authorList>
            <person name="Goeker M."/>
        </authorList>
    </citation>
    <scope>NUCLEOTIDE SEQUENCE [LARGE SCALE GENOMIC DNA]</scope>
    <source>
        <strain evidence="2 3">DSM 5002</strain>
    </source>
</reference>
<protein>
    <submittedName>
        <fullName evidence="2">Uncharacterized protein</fullName>
    </submittedName>
</protein>
<accession>A0A397PN47</accession>